<keyword evidence="1" id="KW-0812">Transmembrane</keyword>
<dbReference type="EMBL" id="JAQIZT010000018">
    <property type="protein sequence ID" value="KAJ6958754.1"/>
    <property type="molecule type" value="Genomic_DNA"/>
</dbReference>
<dbReference type="AlphaFoldDB" id="A0AAD6LE61"/>
<evidence type="ECO:0000313" key="3">
    <source>
        <dbReference type="EMBL" id="KAJ6958754.1"/>
    </source>
</evidence>
<dbReference type="EMBL" id="JAQIZT010000018">
    <property type="protein sequence ID" value="KAJ6958751.1"/>
    <property type="molecule type" value="Genomic_DNA"/>
</dbReference>
<keyword evidence="1" id="KW-1133">Transmembrane helix</keyword>
<gene>
    <name evidence="2" type="ORF">NC653_040402</name>
    <name evidence="3" type="ORF">NC653_040404</name>
</gene>
<evidence type="ECO:0000313" key="2">
    <source>
        <dbReference type="EMBL" id="KAJ6958751.1"/>
    </source>
</evidence>
<name>A0AAD6LE61_9ROSI</name>
<dbReference type="Proteomes" id="UP001164929">
    <property type="component" value="Chromosome 18"/>
</dbReference>
<comment type="caution">
    <text evidence="3">The sequence shown here is derived from an EMBL/GenBank/DDBJ whole genome shotgun (WGS) entry which is preliminary data.</text>
</comment>
<feature type="transmembrane region" description="Helical" evidence="1">
    <location>
        <begin position="12"/>
        <end position="32"/>
    </location>
</feature>
<proteinExistence type="predicted"/>
<evidence type="ECO:0000313" key="4">
    <source>
        <dbReference type="Proteomes" id="UP001164929"/>
    </source>
</evidence>
<reference evidence="3 4" key="1">
    <citation type="journal article" date="2023" name="Mol. Ecol. Resour.">
        <title>Chromosome-level genome assembly of a triploid poplar Populus alba 'Berolinensis'.</title>
        <authorList>
            <person name="Chen S."/>
            <person name="Yu Y."/>
            <person name="Wang X."/>
            <person name="Wang S."/>
            <person name="Zhang T."/>
            <person name="Zhou Y."/>
            <person name="He R."/>
            <person name="Meng N."/>
            <person name="Wang Y."/>
            <person name="Liu W."/>
            <person name="Liu Z."/>
            <person name="Liu J."/>
            <person name="Guo Q."/>
            <person name="Huang H."/>
            <person name="Sederoff R.R."/>
            <person name="Wang G."/>
            <person name="Qu G."/>
            <person name="Chen S."/>
        </authorList>
    </citation>
    <scope>NUCLEOTIDE SEQUENCE [LARGE SCALE GENOMIC DNA]</scope>
    <source>
        <strain evidence="3">SC-2020</strain>
    </source>
</reference>
<accession>A0AAD6LE61</accession>
<organism evidence="3 4">
    <name type="scientific">Populus alba x Populus x berolinensis</name>
    <dbReference type="NCBI Taxonomy" id="444605"/>
    <lineage>
        <taxon>Eukaryota</taxon>
        <taxon>Viridiplantae</taxon>
        <taxon>Streptophyta</taxon>
        <taxon>Embryophyta</taxon>
        <taxon>Tracheophyta</taxon>
        <taxon>Spermatophyta</taxon>
        <taxon>Magnoliopsida</taxon>
        <taxon>eudicotyledons</taxon>
        <taxon>Gunneridae</taxon>
        <taxon>Pentapetalae</taxon>
        <taxon>rosids</taxon>
        <taxon>fabids</taxon>
        <taxon>Malpighiales</taxon>
        <taxon>Salicaceae</taxon>
        <taxon>Saliceae</taxon>
        <taxon>Populus</taxon>
    </lineage>
</organism>
<evidence type="ECO:0000256" key="1">
    <source>
        <dbReference type="SAM" id="Phobius"/>
    </source>
</evidence>
<sequence>MEMACKILKEVSVIEMLGFGFVVVEWVVFPWVSIYRALELLVAVNLTEHGSFWKMRDACNCGSMTGT</sequence>
<keyword evidence="4" id="KW-1185">Reference proteome</keyword>
<protein>
    <submittedName>
        <fullName evidence="3">Uncharacterized protein</fullName>
    </submittedName>
</protein>
<keyword evidence="1" id="KW-0472">Membrane</keyword>